<accession>A0AAD7X8H3</accession>
<sequence length="173" mass="17407">MAARADGASDAVQRVWAGLCQTGAPSPVDPPSASAADVSCSSLVSLFVSPRSALFTLHSAPVRHTDWDPHRSDWHPLSPLRRLHTPRVVSDGSGACIKKRTRDGTGSRGRNGAGGGSGAAGKAGNGGGGPGGQNSIPGADDPGAGSSGGDGASDDDDSYGSQQDRRSELGYRD</sequence>
<feature type="compositionally biased region" description="Gly residues" evidence="1">
    <location>
        <begin position="106"/>
        <end position="132"/>
    </location>
</feature>
<feature type="region of interest" description="Disordered" evidence="1">
    <location>
        <begin position="68"/>
        <end position="173"/>
    </location>
</feature>
<evidence type="ECO:0000256" key="1">
    <source>
        <dbReference type="SAM" id="MobiDB-lite"/>
    </source>
</evidence>
<name>A0AAD7X8H3_9APHY</name>
<proteinExistence type="predicted"/>
<comment type="caution">
    <text evidence="2">The sequence shown here is derived from an EMBL/GenBank/DDBJ whole genome shotgun (WGS) entry which is preliminary data.</text>
</comment>
<protein>
    <submittedName>
        <fullName evidence="2">Uncharacterized protein</fullName>
    </submittedName>
</protein>
<dbReference type="EMBL" id="JAPEVG010000235">
    <property type="protein sequence ID" value="KAJ8473085.1"/>
    <property type="molecule type" value="Genomic_DNA"/>
</dbReference>
<keyword evidence="3" id="KW-1185">Reference proteome</keyword>
<dbReference type="AlphaFoldDB" id="A0AAD7X8H3"/>
<evidence type="ECO:0000313" key="3">
    <source>
        <dbReference type="Proteomes" id="UP001215151"/>
    </source>
</evidence>
<feature type="compositionally biased region" description="Basic and acidic residues" evidence="1">
    <location>
        <begin position="163"/>
        <end position="173"/>
    </location>
</feature>
<evidence type="ECO:0000313" key="2">
    <source>
        <dbReference type="EMBL" id="KAJ8473085.1"/>
    </source>
</evidence>
<reference evidence="2" key="1">
    <citation type="submission" date="2022-11" db="EMBL/GenBank/DDBJ databases">
        <title>Genome Sequence of Cubamyces cubensis.</title>
        <authorList>
            <person name="Buettner E."/>
        </authorList>
    </citation>
    <scope>NUCLEOTIDE SEQUENCE</scope>
    <source>
        <strain evidence="2">MPL-01</strain>
    </source>
</reference>
<dbReference type="Proteomes" id="UP001215151">
    <property type="component" value="Unassembled WGS sequence"/>
</dbReference>
<organism evidence="2 3">
    <name type="scientific">Trametes cubensis</name>
    <dbReference type="NCBI Taxonomy" id="1111947"/>
    <lineage>
        <taxon>Eukaryota</taxon>
        <taxon>Fungi</taxon>
        <taxon>Dikarya</taxon>
        <taxon>Basidiomycota</taxon>
        <taxon>Agaricomycotina</taxon>
        <taxon>Agaricomycetes</taxon>
        <taxon>Polyporales</taxon>
        <taxon>Polyporaceae</taxon>
        <taxon>Trametes</taxon>
    </lineage>
</organism>
<gene>
    <name evidence="2" type="ORF">ONZ51_g8076</name>
</gene>